<feature type="transmembrane region" description="Helical" evidence="4">
    <location>
        <begin position="41"/>
        <end position="61"/>
    </location>
</feature>
<dbReference type="PRINTS" id="PR00260">
    <property type="entry name" value="CHEMTRNSDUCR"/>
</dbReference>
<dbReference type="Gene3D" id="1.10.287.950">
    <property type="entry name" value="Methyl-accepting chemotaxis protein"/>
    <property type="match status" value="1"/>
</dbReference>
<dbReference type="STRING" id="281362.AT959_09000"/>
<dbReference type="PANTHER" id="PTHR32089:SF112">
    <property type="entry name" value="LYSOZYME-LIKE PROTEIN-RELATED"/>
    <property type="match status" value="1"/>
</dbReference>
<dbReference type="EMBL" id="LODL01000019">
    <property type="protein sequence ID" value="KXB30848.1"/>
    <property type="molecule type" value="Genomic_DNA"/>
</dbReference>
<evidence type="ECO:0000256" key="1">
    <source>
        <dbReference type="ARBA" id="ARBA00023224"/>
    </source>
</evidence>
<dbReference type="Pfam" id="PF00015">
    <property type="entry name" value="MCPsignal"/>
    <property type="match status" value="1"/>
</dbReference>
<dbReference type="InterPro" id="IPR004090">
    <property type="entry name" value="Chemotax_Me-accpt_rcpt"/>
</dbReference>
<dbReference type="PROSITE" id="PS50111">
    <property type="entry name" value="CHEMOTAXIS_TRANSDUC_2"/>
    <property type="match status" value="1"/>
</dbReference>
<comment type="caution">
    <text evidence="6">The sequence shown here is derived from an EMBL/GenBank/DDBJ whole genome shotgun (WGS) entry which is preliminary data.</text>
</comment>
<evidence type="ECO:0000256" key="4">
    <source>
        <dbReference type="SAM" id="Phobius"/>
    </source>
</evidence>
<dbReference type="PANTHER" id="PTHR32089">
    <property type="entry name" value="METHYL-ACCEPTING CHEMOTAXIS PROTEIN MCPB"/>
    <property type="match status" value="1"/>
</dbReference>
<comment type="similarity">
    <text evidence="2">Belongs to the methyl-accepting chemotaxis (MCP) protein family.</text>
</comment>
<evidence type="ECO:0000256" key="2">
    <source>
        <dbReference type="ARBA" id="ARBA00029447"/>
    </source>
</evidence>
<protein>
    <submittedName>
        <fullName evidence="6">Chemotaxis protein</fullName>
    </submittedName>
</protein>
<dbReference type="SUPFAM" id="SSF58104">
    <property type="entry name" value="Methyl-accepting chemotaxis protein (MCP) signaling domain"/>
    <property type="match status" value="1"/>
</dbReference>
<evidence type="ECO:0000313" key="7">
    <source>
        <dbReference type="Proteomes" id="UP000070186"/>
    </source>
</evidence>
<proteinExistence type="inferred from homology"/>
<name>A0A133XIU0_9RHOO</name>
<dbReference type="GO" id="GO:0016020">
    <property type="term" value="C:membrane"/>
    <property type="evidence" value="ECO:0007669"/>
    <property type="project" value="InterPro"/>
</dbReference>
<keyword evidence="4" id="KW-1133">Transmembrane helix</keyword>
<dbReference type="SMART" id="SM00283">
    <property type="entry name" value="MA"/>
    <property type="match status" value="1"/>
</dbReference>
<dbReference type="GO" id="GO:0004888">
    <property type="term" value="F:transmembrane signaling receptor activity"/>
    <property type="evidence" value="ECO:0007669"/>
    <property type="project" value="InterPro"/>
</dbReference>
<evidence type="ECO:0000313" key="6">
    <source>
        <dbReference type="EMBL" id="KXB30848.1"/>
    </source>
</evidence>
<dbReference type="RefSeq" id="WP_066882644.1">
    <property type="nucleotide sequence ID" value="NZ_LODL01000019.1"/>
</dbReference>
<feature type="transmembrane region" description="Helical" evidence="4">
    <location>
        <begin position="12"/>
        <end position="29"/>
    </location>
</feature>
<keyword evidence="4" id="KW-0812">Transmembrane</keyword>
<sequence>MDFAKLLQRTLIVSLLVALGAATTVYFMHDWFHSTFNPAPMADAIGVVFILMVAFIAQRLVSIAIYKDSMLGLNVVAETGEGKQETFGKVADEISGELKQVHDFNEVVRGQLKSVIDDTEKAAYDIVERLQTVDAVITKLDRFVNTTADETTQLVRDSEARIAQNQTIVSRMDGYVQQRLQEAEQDQARVTQVVQEARSLESLVNLIKHVAGQTNLLALNAAIEAARAGEAGRGFAVVADEVRKLSSETETAVVKISQGISSVAEHIETQFQDKLSNVNLAKEKQLLEFFSSQLNEMGQSYEDLMRHEAGVLSEVSDSSRQLATMFMEAQASVQFQDVSRQQIEHVMQALTQLDEHAALLADRLKAYDDAHFVYTPIAQHLEALYSRYVMESQRSTHQNSLKRETATAAPAQSRIELF</sequence>
<evidence type="ECO:0000256" key="3">
    <source>
        <dbReference type="PROSITE-ProRule" id="PRU00284"/>
    </source>
</evidence>
<dbReference type="AlphaFoldDB" id="A0A133XIU0"/>
<gene>
    <name evidence="6" type="ORF">AT959_09000</name>
</gene>
<keyword evidence="1 3" id="KW-0807">Transducer</keyword>
<dbReference type="GO" id="GO:0007165">
    <property type="term" value="P:signal transduction"/>
    <property type="evidence" value="ECO:0007669"/>
    <property type="project" value="UniProtKB-KW"/>
</dbReference>
<feature type="domain" description="Methyl-accepting transducer" evidence="5">
    <location>
        <begin position="144"/>
        <end position="337"/>
    </location>
</feature>
<organism evidence="6 7">
    <name type="scientific">Dechloromonas denitrificans</name>
    <dbReference type="NCBI Taxonomy" id="281362"/>
    <lineage>
        <taxon>Bacteria</taxon>
        <taxon>Pseudomonadati</taxon>
        <taxon>Pseudomonadota</taxon>
        <taxon>Betaproteobacteria</taxon>
        <taxon>Rhodocyclales</taxon>
        <taxon>Azonexaceae</taxon>
        <taxon>Dechloromonas</taxon>
    </lineage>
</organism>
<accession>A0A133XIU0</accession>
<reference evidence="6 7" key="1">
    <citation type="submission" date="2015-12" db="EMBL/GenBank/DDBJ databases">
        <title>Nitrous oxide reduction kinetics distinguish bacteria harboring typical versus atypical NosZ.</title>
        <authorList>
            <person name="Yoon S."/>
            <person name="Nissen S."/>
            <person name="Park D."/>
            <person name="Sanford R.A."/>
            <person name="Loeffler F.E."/>
        </authorList>
    </citation>
    <scope>NUCLEOTIDE SEQUENCE [LARGE SCALE GENOMIC DNA]</scope>
    <source>
        <strain evidence="6 7">ATCC BAA-841</strain>
    </source>
</reference>
<keyword evidence="4" id="KW-0472">Membrane</keyword>
<dbReference type="Proteomes" id="UP000070186">
    <property type="component" value="Unassembled WGS sequence"/>
</dbReference>
<keyword evidence="7" id="KW-1185">Reference proteome</keyword>
<dbReference type="InterPro" id="IPR004089">
    <property type="entry name" value="MCPsignal_dom"/>
</dbReference>
<dbReference type="GO" id="GO:0006935">
    <property type="term" value="P:chemotaxis"/>
    <property type="evidence" value="ECO:0007669"/>
    <property type="project" value="InterPro"/>
</dbReference>
<evidence type="ECO:0000259" key="5">
    <source>
        <dbReference type="PROSITE" id="PS50111"/>
    </source>
</evidence>